<evidence type="ECO:0000313" key="4">
    <source>
        <dbReference type="Proteomes" id="UP000199026"/>
    </source>
</evidence>
<dbReference type="PANTHER" id="PTHR13090">
    <property type="entry name" value="ARGININE-HYDROXYLASE NDUFAF5, MITOCHONDRIAL"/>
    <property type="match status" value="1"/>
</dbReference>
<evidence type="ECO:0000313" key="3">
    <source>
        <dbReference type="EMBL" id="SDY81086.1"/>
    </source>
</evidence>
<keyword evidence="2" id="KW-0808">Transferase</keyword>
<evidence type="ECO:0008006" key="5">
    <source>
        <dbReference type="Google" id="ProtNLM"/>
    </source>
</evidence>
<dbReference type="GO" id="GO:0032259">
    <property type="term" value="P:methylation"/>
    <property type="evidence" value="ECO:0007669"/>
    <property type="project" value="UniProtKB-KW"/>
</dbReference>
<dbReference type="PANTHER" id="PTHR13090:SF1">
    <property type="entry name" value="ARGININE-HYDROXYLASE NDUFAF5, MITOCHONDRIAL"/>
    <property type="match status" value="1"/>
</dbReference>
<dbReference type="AlphaFoldDB" id="A0A1H3MWT7"/>
<proteinExistence type="predicted"/>
<name>A0A1H3MWT7_9RHOB</name>
<evidence type="ECO:0000256" key="1">
    <source>
        <dbReference type="ARBA" id="ARBA00022603"/>
    </source>
</evidence>
<sequence>MTSRDLHTDRAALKRQRQRAFPGEAAFVHEAAIDEMEYRLTLVNRTFTKPLLISGTPTIWQSAFPNFTPIADEETLDCKPQFNDLVLHAMSLHWANDVVGQLIQARNALIPDGLFIGCMFGGSTLNELRKCLSEAEIALTGGLSPRVAMCAEIRDLGQLMQRAGFALPVADKITLTASYDSIFHLSHDLRRMGEVNALALRKRTFEKRELFRLADEIYKEHFSDDNGRIIATFEIVFLTGWAPHKSQQKPLRPGSAQARLADALKTNELKFPDPDVHIKNGDT</sequence>
<dbReference type="OrthoDB" id="9793723at2"/>
<keyword evidence="1" id="KW-0489">Methyltransferase</keyword>
<keyword evidence="4" id="KW-1185">Reference proteome</keyword>
<protein>
    <recommendedName>
        <fullName evidence="5">Methyltransferase domain-containing protein</fullName>
    </recommendedName>
</protein>
<dbReference type="RefSeq" id="WP_089893860.1">
    <property type="nucleotide sequence ID" value="NZ_CP158687.1"/>
</dbReference>
<reference evidence="3 4" key="1">
    <citation type="submission" date="2016-10" db="EMBL/GenBank/DDBJ databases">
        <authorList>
            <person name="de Groot N.N."/>
        </authorList>
    </citation>
    <scope>NUCLEOTIDE SEQUENCE [LARGE SCALE GENOMIC DNA]</scope>
    <source>
        <strain evidence="3 4">DSM 24677</strain>
    </source>
</reference>
<dbReference type="InterPro" id="IPR050602">
    <property type="entry name" value="Malonyl-ACP_OMT"/>
</dbReference>
<accession>A0A1H3MWT7</accession>
<gene>
    <name evidence="3" type="ORF">SAMN05444486_10440</name>
</gene>
<dbReference type="SUPFAM" id="SSF53335">
    <property type="entry name" value="S-adenosyl-L-methionine-dependent methyltransferases"/>
    <property type="match status" value="1"/>
</dbReference>
<dbReference type="Gene3D" id="3.40.50.150">
    <property type="entry name" value="Vaccinia Virus protein VP39"/>
    <property type="match status" value="1"/>
</dbReference>
<dbReference type="STRING" id="576131.SAMN05444486_10440"/>
<dbReference type="InterPro" id="IPR029063">
    <property type="entry name" value="SAM-dependent_MTases_sf"/>
</dbReference>
<evidence type="ECO:0000256" key="2">
    <source>
        <dbReference type="ARBA" id="ARBA00022679"/>
    </source>
</evidence>
<dbReference type="Proteomes" id="UP000199026">
    <property type="component" value="Unassembled WGS sequence"/>
</dbReference>
<dbReference type="GeneID" id="78125681"/>
<organism evidence="3 4">
    <name type="scientific">Lentibacter algarum</name>
    <dbReference type="NCBI Taxonomy" id="576131"/>
    <lineage>
        <taxon>Bacteria</taxon>
        <taxon>Pseudomonadati</taxon>
        <taxon>Pseudomonadota</taxon>
        <taxon>Alphaproteobacteria</taxon>
        <taxon>Rhodobacterales</taxon>
        <taxon>Roseobacteraceae</taxon>
        <taxon>Lentibacter</taxon>
    </lineage>
</organism>
<dbReference type="EMBL" id="FNPR01000004">
    <property type="protein sequence ID" value="SDY81086.1"/>
    <property type="molecule type" value="Genomic_DNA"/>
</dbReference>
<dbReference type="GO" id="GO:0008168">
    <property type="term" value="F:methyltransferase activity"/>
    <property type="evidence" value="ECO:0007669"/>
    <property type="project" value="UniProtKB-KW"/>
</dbReference>